<evidence type="ECO:0000313" key="3">
    <source>
        <dbReference type="Proteomes" id="UP001203665"/>
    </source>
</evidence>
<keyword evidence="1" id="KW-1133">Transmembrane helix</keyword>
<comment type="caution">
    <text evidence="2">The sequence shown here is derived from an EMBL/GenBank/DDBJ whole genome shotgun (WGS) entry which is preliminary data.</text>
</comment>
<evidence type="ECO:0000313" key="2">
    <source>
        <dbReference type="EMBL" id="MCM2677559.1"/>
    </source>
</evidence>
<feature type="transmembrane region" description="Helical" evidence="1">
    <location>
        <begin position="7"/>
        <end position="32"/>
    </location>
</feature>
<dbReference type="RefSeq" id="WP_251611359.1">
    <property type="nucleotide sequence ID" value="NZ_JAMQJY010000004.1"/>
</dbReference>
<gene>
    <name evidence="2" type="ORF">NDM98_20335</name>
</gene>
<sequence length="90" mass="9956">MKTSKVIWITLLFAIGGGVLTGLIGSGVLFIVESIWPDGLIADLSVGATFLVTVLPGIVASFYWSYFYIKKRKNETKHLDDHVPEDEDKI</sequence>
<dbReference type="Proteomes" id="UP001203665">
    <property type="component" value="Unassembled WGS sequence"/>
</dbReference>
<accession>A0ABT0XNT1</accession>
<keyword evidence="1" id="KW-0472">Membrane</keyword>
<keyword evidence="3" id="KW-1185">Reference proteome</keyword>
<name>A0ABT0XNT1_9BACI</name>
<evidence type="ECO:0000256" key="1">
    <source>
        <dbReference type="SAM" id="Phobius"/>
    </source>
</evidence>
<keyword evidence="1" id="KW-0812">Transmembrane</keyword>
<dbReference type="EMBL" id="JAMQJY010000004">
    <property type="protein sequence ID" value="MCM2677559.1"/>
    <property type="molecule type" value="Genomic_DNA"/>
</dbReference>
<proteinExistence type="predicted"/>
<protein>
    <submittedName>
        <fullName evidence="2">Uncharacterized protein</fullName>
    </submittedName>
</protein>
<feature type="transmembrane region" description="Helical" evidence="1">
    <location>
        <begin position="44"/>
        <end position="69"/>
    </location>
</feature>
<reference evidence="2" key="1">
    <citation type="submission" date="2022-06" db="EMBL/GenBank/DDBJ databases">
        <title>Alkalicoccobacillus porphyridii sp. nov., isolated from a marine red alga, Porphyridium purpureum and reclassification of Shouchella plakortidis and Shouchella gibsonii as Alkalicoccobacillus plakortidis comb. nov. and Alkalicoccobacillus gibsonii comb. nov.</title>
        <authorList>
            <person name="Kim K.H."/>
            <person name="Lee J.K."/>
            <person name="Han D.M."/>
            <person name="Baek J.H."/>
            <person name="Jeon C.O."/>
        </authorList>
    </citation>
    <scope>NUCLEOTIDE SEQUENCE</scope>
    <source>
        <strain evidence="2">DSM 19153</strain>
    </source>
</reference>
<organism evidence="2 3">
    <name type="scientific">Alkalicoccobacillus plakortidis</name>
    <dbReference type="NCBI Taxonomy" id="444060"/>
    <lineage>
        <taxon>Bacteria</taxon>
        <taxon>Bacillati</taxon>
        <taxon>Bacillota</taxon>
        <taxon>Bacilli</taxon>
        <taxon>Bacillales</taxon>
        <taxon>Bacillaceae</taxon>
        <taxon>Alkalicoccobacillus</taxon>
    </lineage>
</organism>